<dbReference type="AlphaFoldDB" id="A0A026W1I5"/>
<name>A0A026W1I5_OOCBI</name>
<organism evidence="1 2">
    <name type="scientific">Ooceraea biroi</name>
    <name type="common">Clonal raider ant</name>
    <name type="synonym">Cerapachys biroi</name>
    <dbReference type="NCBI Taxonomy" id="2015173"/>
    <lineage>
        <taxon>Eukaryota</taxon>
        <taxon>Metazoa</taxon>
        <taxon>Ecdysozoa</taxon>
        <taxon>Arthropoda</taxon>
        <taxon>Hexapoda</taxon>
        <taxon>Insecta</taxon>
        <taxon>Pterygota</taxon>
        <taxon>Neoptera</taxon>
        <taxon>Endopterygota</taxon>
        <taxon>Hymenoptera</taxon>
        <taxon>Apocrita</taxon>
        <taxon>Aculeata</taxon>
        <taxon>Formicoidea</taxon>
        <taxon>Formicidae</taxon>
        <taxon>Dorylinae</taxon>
        <taxon>Ooceraea</taxon>
    </lineage>
</organism>
<gene>
    <name evidence="1" type="ORF">X777_11944</name>
</gene>
<accession>A0A026W1I5</accession>
<sequence>MGFGIRLGARYGRDEILIHPYETTRYILRYSFLDISPAFQASSRSRAPSNFDREVRRV</sequence>
<protein>
    <submittedName>
        <fullName evidence="1">Uncharacterized protein</fullName>
    </submittedName>
</protein>
<reference evidence="1 2" key="1">
    <citation type="journal article" date="2014" name="Curr. Biol.">
        <title>The genome of the clonal raider ant Cerapachys biroi.</title>
        <authorList>
            <person name="Oxley P.R."/>
            <person name="Ji L."/>
            <person name="Fetter-Pruneda I."/>
            <person name="McKenzie S.K."/>
            <person name="Li C."/>
            <person name="Hu H."/>
            <person name="Zhang G."/>
            <person name="Kronauer D.J."/>
        </authorList>
    </citation>
    <scope>NUCLEOTIDE SEQUENCE [LARGE SCALE GENOMIC DNA]</scope>
</reference>
<keyword evidence="2" id="KW-1185">Reference proteome</keyword>
<evidence type="ECO:0000313" key="1">
    <source>
        <dbReference type="EMBL" id="EZA49446.1"/>
    </source>
</evidence>
<proteinExistence type="predicted"/>
<evidence type="ECO:0000313" key="2">
    <source>
        <dbReference type="Proteomes" id="UP000053097"/>
    </source>
</evidence>
<dbReference type="Proteomes" id="UP000053097">
    <property type="component" value="Unassembled WGS sequence"/>
</dbReference>
<dbReference type="EMBL" id="KK107519">
    <property type="protein sequence ID" value="EZA49446.1"/>
    <property type="molecule type" value="Genomic_DNA"/>
</dbReference>